<dbReference type="RefSeq" id="XP_058341355.1">
    <property type="nucleotide sequence ID" value="XM_058487777.1"/>
</dbReference>
<evidence type="ECO:0000313" key="2">
    <source>
        <dbReference type="EMBL" id="KAJ8656442.1"/>
    </source>
</evidence>
<dbReference type="PANTHER" id="PTHR24148">
    <property type="entry name" value="ANKYRIN REPEAT DOMAIN-CONTAINING PROTEIN 39 HOMOLOG-RELATED"/>
    <property type="match status" value="1"/>
</dbReference>
<evidence type="ECO:0000313" key="3">
    <source>
        <dbReference type="Proteomes" id="UP001234581"/>
    </source>
</evidence>
<dbReference type="InterPro" id="IPR052895">
    <property type="entry name" value="HetReg/Transcr_Mod"/>
</dbReference>
<reference evidence="2 3" key="1">
    <citation type="submission" date="2023-03" db="EMBL/GenBank/DDBJ databases">
        <title>Genome sequence of Lichtheimia ornata CBS 291.66.</title>
        <authorList>
            <person name="Mohabir J.T."/>
            <person name="Shea T.P."/>
            <person name="Kurbessoian T."/>
            <person name="Berby B."/>
            <person name="Fontaine J."/>
            <person name="Livny J."/>
            <person name="Gnirke A."/>
            <person name="Stajich J.E."/>
            <person name="Cuomo C.A."/>
        </authorList>
    </citation>
    <scope>NUCLEOTIDE SEQUENCE [LARGE SCALE GENOMIC DNA]</scope>
    <source>
        <strain evidence="2">CBS 291.66</strain>
    </source>
</reference>
<dbReference type="GeneID" id="83215172"/>
<proteinExistence type="predicted"/>
<gene>
    <name evidence="2" type="ORF">O0I10_007765</name>
</gene>
<dbReference type="EMBL" id="JARTCD010000039">
    <property type="protein sequence ID" value="KAJ8656442.1"/>
    <property type="molecule type" value="Genomic_DNA"/>
</dbReference>
<accession>A0AAD7UZN1</accession>
<dbReference type="AlphaFoldDB" id="A0AAD7UZN1"/>
<organism evidence="2 3">
    <name type="scientific">Lichtheimia ornata</name>
    <dbReference type="NCBI Taxonomy" id="688661"/>
    <lineage>
        <taxon>Eukaryota</taxon>
        <taxon>Fungi</taxon>
        <taxon>Fungi incertae sedis</taxon>
        <taxon>Mucoromycota</taxon>
        <taxon>Mucoromycotina</taxon>
        <taxon>Mucoromycetes</taxon>
        <taxon>Mucorales</taxon>
        <taxon>Lichtheimiaceae</taxon>
        <taxon>Lichtheimia</taxon>
    </lineage>
</organism>
<dbReference type="Proteomes" id="UP001234581">
    <property type="component" value="Unassembled WGS sequence"/>
</dbReference>
<dbReference type="Pfam" id="PF06985">
    <property type="entry name" value="HET"/>
    <property type="match status" value="1"/>
</dbReference>
<dbReference type="PANTHER" id="PTHR24148:SF64">
    <property type="entry name" value="HETEROKARYON INCOMPATIBILITY DOMAIN-CONTAINING PROTEIN"/>
    <property type="match status" value="1"/>
</dbReference>
<keyword evidence="3" id="KW-1185">Reference proteome</keyword>
<dbReference type="InterPro" id="IPR010730">
    <property type="entry name" value="HET"/>
</dbReference>
<feature type="domain" description="Heterokaryon incompatibility" evidence="1">
    <location>
        <begin position="63"/>
        <end position="219"/>
    </location>
</feature>
<protein>
    <recommendedName>
        <fullName evidence="1">Heterokaryon incompatibility domain-containing protein</fullName>
    </recommendedName>
</protein>
<evidence type="ECO:0000259" key="1">
    <source>
        <dbReference type="Pfam" id="PF06985"/>
    </source>
</evidence>
<name>A0AAD7UZN1_9FUNG</name>
<sequence length="449" mass="52600">MTITSTSKDPPTNAEFDKLWTLEDTFTHPDFRLLYVPPKDEDDKMTIITPSKHEASYVPDRKFYALSHLWGTDPKDNLWDVSDFISDEDGTTVEPIPMRKEKRQTFLKLLQDNPGYWWIDVLCCRTDTPPVIMRGVYGCCEKCFAMIDCPSKAIEYFAVVLPHVEIPDQSEEFDDLDIEYMECEPSPSSDTVSFLMEGCKHAMDIWECRWFSRVWTMQELALPHSVSLLSETCDMPCYISAESLIFRLYLFRSDLKRGEYNIGSQSVVDLADHLSVLRDNVQQFQWCEEGLDNDRFESLSYVLDLFARSERSCYFAEDYVYGALGILGWDIPRLNDLEDLWDRFLSCFQRFAEELFWLAVKDLFQRFRFNFDGEEYKPCPETTTKHCQETIHFKISHEARSRTLSEACNMADVYQGLLYITIDCSCIDCELVVDMVETKFFIYFEVIRI</sequence>
<comment type="caution">
    <text evidence="2">The sequence shown here is derived from an EMBL/GenBank/DDBJ whole genome shotgun (WGS) entry which is preliminary data.</text>
</comment>